<feature type="signal peptide" evidence="1">
    <location>
        <begin position="1"/>
        <end position="19"/>
    </location>
</feature>
<sequence>MKAFAVLSFVAAATSMAVAQDQVLVDPDFGLTFEMPDGFEARMVGQTPEGAVVIGVGTSNPALPPLEPGGDVCEVSYHYDPAYGRGDQQWVNSLFDNTDAYERMAVEVEVPGTIEGGEDFTHRGSSSHRVHGQHDLAGAFSVTTIPSPMGYVMLNCVSSAAEVDWSDIDPVIAGITAPGQPRDHLIAAGSCDADTDALARLVGPGPLDATTIATLDGGREAIADSCGGLHADALMDEVMAAAGHDGTYRDLRYDALAQIGSDLLTDEQHVALDGGRDQMVVGNDEATGDRYVKYMHFIVGLRSLD</sequence>
<dbReference type="EMBL" id="CP119312">
    <property type="protein sequence ID" value="WEK03418.1"/>
    <property type="molecule type" value="Genomic_DNA"/>
</dbReference>
<evidence type="ECO:0000313" key="2">
    <source>
        <dbReference type="EMBL" id="WEK03418.1"/>
    </source>
</evidence>
<proteinExistence type="predicted"/>
<reference evidence="2" key="1">
    <citation type="submission" date="2023-03" db="EMBL/GenBank/DDBJ databases">
        <title>Andean soil-derived lignocellulolytic bacterial consortium as a source of novel taxa and putative plastic-active enzymes.</title>
        <authorList>
            <person name="Diaz-Garcia L."/>
            <person name="Chuvochina M."/>
            <person name="Feuerriegel G."/>
            <person name="Bunk B."/>
            <person name="Sproer C."/>
            <person name="Streit W.R."/>
            <person name="Rodriguez L.M."/>
            <person name="Overmann J."/>
            <person name="Jimenez D.J."/>
        </authorList>
    </citation>
    <scope>NUCLEOTIDE SEQUENCE</scope>
    <source>
        <strain evidence="2">MAG 4196</strain>
    </source>
</reference>
<dbReference type="AlphaFoldDB" id="A0AAJ5VRG7"/>
<gene>
    <name evidence="2" type="ORF">P0Y65_14605</name>
</gene>
<accession>A0AAJ5VRG7</accession>
<feature type="chain" id="PRO_5042490950" evidence="1">
    <location>
        <begin position="20"/>
        <end position="305"/>
    </location>
</feature>
<protein>
    <submittedName>
        <fullName evidence="2">Uncharacterized protein</fullName>
    </submittedName>
</protein>
<evidence type="ECO:0000313" key="3">
    <source>
        <dbReference type="Proteomes" id="UP001217476"/>
    </source>
</evidence>
<organism evidence="2 3">
    <name type="scientific">Candidatus Devosia phytovorans</name>
    <dbReference type="NCBI Taxonomy" id="3121372"/>
    <lineage>
        <taxon>Bacteria</taxon>
        <taxon>Pseudomonadati</taxon>
        <taxon>Pseudomonadota</taxon>
        <taxon>Alphaproteobacteria</taxon>
        <taxon>Hyphomicrobiales</taxon>
        <taxon>Devosiaceae</taxon>
        <taxon>Devosia</taxon>
    </lineage>
</organism>
<name>A0AAJ5VRG7_9HYPH</name>
<evidence type="ECO:0000256" key="1">
    <source>
        <dbReference type="SAM" id="SignalP"/>
    </source>
</evidence>
<keyword evidence="1" id="KW-0732">Signal</keyword>
<dbReference type="Proteomes" id="UP001217476">
    <property type="component" value="Chromosome"/>
</dbReference>